<evidence type="ECO:0000256" key="5">
    <source>
        <dbReference type="ARBA" id="ARBA00061708"/>
    </source>
</evidence>
<gene>
    <name evidence="9" type="ORF">SEVIR_6G035300v2</name>
</gene>
<organism evidence="9 10">
    <name type="scientific">Setaria viridis</name>
    <name type="common">Green bristlegrass</name>
    <name type="synonym">Setaria italica subsp. viridis</name>
    <dbReference type="NCBI Taxonomy" id="4556"/>
    <lineage>
        <taxon>Eukaryota</taxon>
        <taxon>Viridiplantae</taxon>
        <taxon>Streptophyta</taxon>
        <taxon>Embryophyta</taxon>
        <taxon>Tracheophyta</taxon>
        <taxon>Spermatophyta</taxon>
        <taxon>Magnoliopsida</taxon>
        <taxon>Liliopsida</taxon>
        <taxon>Poales</taxon>
        <taxon>Poaceae</taxon>
        <taxon>PACMAD clade</taxon>
        <taxon>Panicoideae</taxon>
        <taxon>Panicodae</taxon>
        <taxon>Paniceae</taxon>
        <taxon>Cenchrinae</taxon>
        <taxon>Setaria</taxon>
    </lineage>
</organism>
<dbReference type="Gene3D" id="3.30.70.330">
    <property type="match status" value="3"/>
</dbReference>
<dbReference type="PANTHER" id="PTHR47640:SF48">
    <property type="entry name" value="POLYADENYLATE-BINDING PROTEIN RBP45B"/>
    <property type="match status" value="1"/>
</dbReference>
<dbReference type="GO" id="GO:0005829">
    <property type="term" value="C:cytosol"/>
    <property type="evidence" value="ECO:0007669"/>
    <property type="project" value="TreeGrafter"/>
</dbReference>
<dbReference type="SMART" id="SM00360">
    <property type="entry name" value="RRM"/>
    <property type="match status" value="3"/>
</dbReference>
<dbReference type="SUPFAM" id="SSF54928">
    <property type="entry name" value="RNA-binding domain, RBD"/>
    <property type="match status" value="3"/>
</dbReference>
<evidence type="ECO:0000259" key="8">
    <source>
        <dbReference type="PROSITE" id="PS50102"/>
    </source>
</evidence>
<feature type="compositionally biased region" description="Pro residues" evidence="7">
    <location>
        <begin position="9"/>
        <end position="73"/>
    </location>
</feature>
<dbReference type="InterPro" id="IPR000504">
    <property type="entry name" value="RRM_dom"/>
</dbReference>
<feature type="region of interest" description="Disordered" evidence="7">
    <location>
        <begin position="1"/>
        <end position="89"/>
    </location>
</feature>
<dbReference type="EMBL" id="CM016557">
    <property type="protein sequence ID" value="TKW08614.1"/>
    <property type="molecule type" value="Genomic_DNA"/>
</dbReference>
<dbReference type="Pfam" id="PF00076">
    <property type="entry name" value="RRM_1"/>
    <property type="match status" value="3"/>
</dbReference>
<evidence type="ECO:0000256" key="3">
    <source>
        <dbReference type="ARBA" id="ARBA00022884"/>
    </source>
</evidence>
<dbReference type="GO" id="GO:0005634">
    <property type="term" value="C:nucleus"/>
    <property type="evidence" value="ECO:0007669"/>
    <property type="project" value="UniProtKB-SubCell"/>
</dbReference>
<dbReference type="GO" id="GO:0003729">
    <property type="term" value="F:mRNA binding"/>
    <property type="evidence" value="ECO:0007669"/>
    <property type="project" value="InterPro"/>
</dbReference>
<feature type="domain" description="RRM" evidence="8">
    <location>
        <begin position="303"/>
        <end position="375"/>
    </location>
</feature>
<protein>
    <recommendedName>
        <fullName evidence="8">RRM domain-containing protein</fullName>
    </recommendedName>
</protein>
<feature type="domain" description="RRM" evidence="8">
    <location>
        <begin position="109"/>
        <end position="189"/>
    </location>
</feature>
<dbReference type="InterPro" id="IPR050825">
    <property type="entry name" value="RBM42_RBP45_47-like"/>
</dbReference>
<evidence type="ECO:0000256" key="6">
    <source>
        <dbReference type="PROSITE-ProRule" id="PRU00176"/>
    </source>
</evidence>
<dbReference type="InterPro" id="IPR035979">
    <property type="entry name" value="RBD_domain_sf"/>
</dbReference>
<evidence type="ECO:0000313" key="10">
    <source>
        <dbReference type="Proteomes" id="UP000298652"/>
    </source>
</evidence>
<comment type="subcellular location">
    <subcellularLocation>
        <location evidence="1">Nucleus</location>
    </subcellularLocation>
</comment>
<name>A0A4U6U3D8_SETVI</name>
<keyword evidence="4" id="KW-0539">Nucleus</keyword>
<evidence type="ECO:0000313" key="9">
    <source>
        <dbReference type="EMBL" id="TKW08614.1"/>
    </source>
</evidence>
<reference evidence="9" key="1">
    <citation type="submission" date="2019-03" db="EMBL/GenBank/DDBJ databases">
        <title>WGS assembly of Setaria viridis.</title>
        <authorList>
            <person name="Huang P."/>
            <person name="Jenkins J."/>
            <person name="Grimwood J."/>
            <person name="Barry K."/>
            <person name="Healey A."/>
            <person name="Mamidi S."/>
            <person name="Sreedasyam A."/>
            <person name="Shu S."/>
            <person name="Feldman M."/>
            <person name="Wu J."/>
            <person name="Yu Y."/>
            <person name="Chen C."/>
            <person name="Johnson J."/>
            <person name="Rokhsar D."/>
            <person name="Baxter I."/>
            <person name="Schmutz J."/>
            <person name="Brutnell T."/>
            <person name="Kellogg E."/>
        </authorList>
    </citation>
    <scope>NUCLEOTIDE SEQUENCE [LARGE SCALE GENOMIC DNA]</scope>
</reference>
<dbReference type="CDD" id="cd12345">
    <property type="entry name" value="RRM2_SECp43_like"/>
    <property type="match status" value="1"/>
</dbReference>
<dbReference type="PANTHER" id="PTHR47640">
    <property type="entry name" value="TRNA SELENOCYSTEINE 1-ASSOCIATED PROTEIN 1-RELATED-RELATED"/>
    <property type="match status" value="1"/>
</dbReference>
<evidence type="ECO:0000256" key="2">
    <source>
        <dbReference type="ARBA" id="ARBA00022737"/>
    </source>
</evidence>
<comment type="similarity">
    <text evidence="5">Belongs to the polyadenylate-binding RBP45 family.</text>
</comment>
<proteinExistence type="inferred from homology"/>
<evidence type="ECO:0000256" key="4">
    <source>
        <dbReference type="ARBA" id="ARBA00023242"/>
    </source>
</evidence>
<dbReference type="InterPro" id="IPR012677">
    <property type="entry name" value="Nucleotide-bd_a/b_plait_sf"/>
</dbReference>
<feature type="domain" description="RRM" evidence="8">
    <location>
        <begin position="199"/>
        <end position="278"/>
    </location>
</feature>
<dbReference type="FunFam" id="3.30.70.330:FF:000437">
    <property type="entry name" value="Polyadenylate-binding protein RBP45C"/>
    <property type="match status" value="1"/>
</dbReference>
<dbReference type="CDD" id="cd12344">
    <property type="entry name" value="RRM1_SECp43_like"/>
    <property type="match status" value="1"/>
</dbReference>
<keyword evidence="10" id="KW-1185">Reference proteome</keyword>
<sequence length="446" mass="48167">MMPQQQPGVAPPPPQSAPGAPPHWGGIPPPMPPQHQYAPPPPPQQAPPPPQMWGQAPPPPHQAPYGQAPPPPHQAAYGQAPPPPQAGYYGAPPAPAPVAAAAAGPNEVRTLWIGDLQYWMDENYIYGCFAATGEVQSVKLIRDKHTGQLQGYGFVEFMTRATAEKVLQTYNGTMMPNVELPFRLNWASAGEKRDDSPDYTIFVGDLAADVTDYILQETFRVHYPSVKGAKVVTDKLTMRPKGYGFVKFGDPNEQARAMTEMNGMLCSSRPMRIGPAANKKATGVQEKVPSAQGVQSDSDPNNTTIFVGGLDPNVTEDVLKQVFAPYGEVVHVKIPVGKRCGFVQYANRSSAEEALVILQGTLIGGQNVRLSWGRSPSNKQVQPQQDPNQWAAGANAAGYYGYGQGYEAYGYPQSQDPNAFGYGAGAYAGYPNYQQQPVAQQPQQQQ</sequence>
<keyword evidence="3 6" id="KW-0694">RNA-binding</keyword>
<dbReference type="FunFam" id="3.30.70.330:FF:000236">
    <property type="entry name" value="Polyadenylate-binding protein RBP45C"/>
    <property type="match status" value="1"/>
</dbReference>
<accession>A0A4U6U3D8</accession>
<dbReference type="Gramene" id="TKW08614">
    <property type="protein sequence ID" value="TKW08614"/>
    <property type="gene ID" value="SEVIR_6G035300v2"/>
</dbReference>
<dbReference type="Proteomes" id="UP000298652">
    <property type="component" value="Chromosome 6"/>
</dbReference>
<dbReference type="PROSITE" id="PS50102">
    <property type="entry name" value="RRM"/>
    <property type="match status" value="3"/>
</dbReference>
<evidence type="ECO:0000256" key="7">
    <source>
        <dbReference type="SAM" id="MobiDB-lite"/>
    </source>
</evidence>
<evidence type="ECO:0000256" key="1">
    <source>
        <dbReference type="ARBA" id="ARBA00004123"/>
    </source>
</evidence>
<keyword evidence="2" id="KW-0677">Repeat</keyword>
<dbReference type="FunFam" id="3.30.70.330:FF:000103">
    <property type="entry name" value="Polyadenylate-binding protein RBP47B"/>
    <property type="match status" value="1"/>
</dbReference>
<dbReference type="OMA" id="PMWAPQS"/>
<dbReference type="AlphaFoldDB" id="A0A4U6U3D8"/>